<dbReference type="Proteomes" id="UP000282674">
    <property type="component" value="Unassembled WGS sequence"/>
</dbReference>
<dbReference type="SUPFAM" id="SSF52540">
    <property type="entry name" value="P-loop containing nucleoside triphosphate hydrolases"/>
    <property type="match status" value="1"/>
</dbReference>
<keyword evidence="2" id="KW-0805">Transcription regulation</keyword>
<dbReference type="CDD" id="cd01983">
    <property type="entry name" value="SIMIBI"/>
    <property type="match status" value="1"/>
</dbReference>
<dbReference type="GO" id="GO:0006355">
    <property type="term" value="P:regulation of DNA-templated transcription"/>
    <property type="evidence" value="ECO:0007669"/>
    <property type="project" value="InterPro"/>
</dbReference>
<gene>
    <name evidence="8" type="ORF">EBO15_04255</name>
</gene>
<dbReference type="InterPro" id="IPR041664">
    <property type="entry name" value="AAA_16"/>
</dbReference>
<dbReference type="EMBL" id="RFFG01000005">
    <property type="protein sequence ID" value="RMI47106.1"/>
    <property type="molecule type" value="Genomic_DNA"/>
</dbReference>
<dbReference type="AlphaFoldDB" id="A0A3M2MCC7"/>
<dbReference type="GO" id="GO:0000160">
    <property type="term" value="P:phosphorelay signal transduction system"/>
    <property type="evidence" value="ECO:0007669"/>
    <property type="project" value="InterPro"/>
</dbReference>
<evidence type="ECO:0000256" key="3">
    <source>
        <dbReference type="ARBA" id="ARBA00023125"/>
    </source>
</evidence>
<dbReference type="InterPro" id="IPR001867">
    <property type="entry name" value="OmpR/PhoB-type_DNA-bd"/>
</dbReference>
<dbReference type="InterPro" id="IPR005158">
    <property type="entry name" value="BTAD"/>
</dbReference>
<keyword evidence="3 5" id="KW-0238">DNA-binding</keyword>
<feature type="region of interest" description="Disordered" evidence="6">
    <location>
        <begin position="1"/>
        <end position="38"/>
    </location>
</feature>
<keyword evidence="4" id="KW-0804">Transcription</keyword>
<feature type="domain" description="OmpR/PhoB-type" evidence="7">
    <location>
        <begin position="45"/>
        <end position="148"/>
    </location>
</feature>
<dbReference type="InterPro" id="IPR051677">
    <property type="entry name" value="AfsR-DnrI-RedD_regulator"/>
</dbReference>
<comment type="caution">
    <text evidence="8">The sequence shown here is derived from an EMBL/GenBank/DDBJ whole genome shotgun (WGS) entry which is preliminary data.</text>
</comment>
<dbReference type="CDD" id="cd15831">
    <property type="entry name" value="BTAD"/>
    <property type="match status" value="1"/>
</dbReference>
<name>A0A3M2MCC7_9ACTN</name>
<protein>
    <submittedName>
        <fullName evidence="8">ATPase</fullName>
    </submittedName>
</protein>
<evidence type="ECO:0000259" key="7">
    <source>
        <dbReference type="PROSITE" id="PS51755"/>
    </source>
</evidence>
<proteinExistence type="inferred from homology"/>
<evidence type="ECO:0000256" key="2">
    <source>
        <dbReference type="ARBA" id="ARBA00023015"/>
    </source>
</evidence>
<dbReference type="Gene3D" id="3.40.50.300">
    <property type="entry name" value="P-loop containing nucleotide triphosphate hydrolases"/>
    <property type="match status" value="1"/>
</dbReference>
<evidence type="ECO:0000256" key="6">
    <source>
        <dbReference type="SAM" id="MobiDB-lite"/>
    </source>
</evidence>
<dbReference type="Pfam" id="PF03704">
    <property type="entry name" value="BTAD"/>
    <property type="match status" value="1"/>
</dbReference>
<dbReference type="InterPro" id="IPR036388">
    <property type="entry name" value="WH-like_DNA-bd_sf"/>
</dbReference>
<dbReference type="InterPro" id="IPR027417">
    <property type="entry name" value="P-loop_NTPase"/>
</dbReference>
<sequence>MSCPRSTRTARPRRRTSGRPCPPDRPEVPGRPGARGVQRPECRAIRLLSVALAVRVLGTFEAVLRGGPVELGGPRQRSVLARLAAAHGRLVPADRLVDELWPDGAPPRAAAGLQSFVSHLRRALEPDRPPRTPARVLVTAPPGYALRLPSADVDAWYFDELVERSGEAGDPAEARELAERARGLWRGPAYAEFADMPWAAAEAARLDELHRLATERRAEAMLELGAEAEAVPDLEAHVAANPLREDAWRLLSLALYRTGRQGDALGALRRARDVLTEQLGVDPGPALRALESDILRQAAHLDAPRRAPEALPEVLRPEAARPRLRLVPPDGETFVGREAETARLADAADRARTGRCQVGLVGGEAGIGKTALVERFARRLAADGWRVARGRSEEADGAPAAWSWAEILRVLAAGTPPDPGLAGRLAPLLDDASAARAGASAADATTGRFRLRLAVGDYLAELAGSGPLLLVLDDLHWADDETLVLLSRLPERLAELPVLIMGTFRPAEADGMAGALARLARHEPVRIDLEGLADAEVAELVRASCAAEVGDRELAAIAERTGGNPFFARETARLLDAEGPDAAAREVPAGVGDVLRRRFARLPEPALTVLRQAAVAGAETDVRVLTELSGGDEDAVLDAVDAGLAAGLVTEPAPGRMRFAHALVRDTLSAGLSAARRTRLHGRIAAAMERHAPAEVGAIAHHYLEAGTGADRAVRFAELAAAAAEARFAYASAAELWDRAASALGSGRVRERLELEIRAIRASALAGAVVPSRARRGRCVAEARALGDVELLSRAITAFDVPTLWTAHEYGVLDTELLDAVREALAGLPGEAADLRARLLTTIAVELEGEPGGAGRRAADEAVEIARRLGRPETLAAALNGRFINCYLAASDRDERHAVATELLELATRHELASYQVLAHLQLQQVNMAYLRMDEAARHRAEGQRLAEQYGLPLLYQISEWHRALSHAFSAEYEDAERAYREVGDAISRTGIWASEQGVTFFGIFCIRLVRGRAAEMVEPAAWMAAQWPHISATADLLALALAAAGRVDEARRAVEDAGPIRPDYFYELALAVRARRAIVLGDRDLAEQCVGDLLPFADHIAGGASAVATIGPIAHTLGDLAVFLGRPDEAAGHYRFAIEIAGRAGAAPWAQAAAAALRALGIPAA</sequence>
<feature type="DNA-binding region" description="OmpR/PhoB-type" evidence="5">
    <location>
        <begin position="45"/>
        <end position="148"/>
    </location>
</feature>
<dbReference type="InterPro" id="IPR011990">
    <property type="entry name" value="TPR-like_helical_dom_sf"/>
</dbReference>
<dbReference type="PANTHER" id="PTHR35807:SF1">
    <property type="entry name" value="TRANSCRIPTIONAL REGULATOR REDD"/>
    <property type="match status" value="1"/>
</dbReference>
<dbReference type="Gene3D" id="1.25.40.10">
    <property type="entry name" value="Tetratricopeptide repeat domain"/>
    <property type="match status" value="1"/>
</dbReference>
<dbReference type="PROSITE" id="PS51755">
    <property type="entry name" value="OMPR_PHOB"/>
    <property type="match status" value="1"/>
</dbReference>
<dbReference type="SUPFAM" id="SSF46894">
    <property type="entry name" value="C-terminal effector domain of the bipartite response regulators"/>
    <property type="match status" value="1"/>
</dbReference>
<comment type="similarity">
    <text evidence="1">Belongs to the AfsR/DnrI/RedD regulatory family.</text>
</comment>
<accession>A0A3M2MCC7</accession>
<dbReference type="Pfam" id="PF00486">
    <property type="entry name" value="Trans_reg_C"/>
    <property type="match status" value="1"/>
</dbReference>
<evidence type="ECO:0000313" key="9">
    <source>
        <dbReference type="Proteomes" id="UP000282674"/>
    </source>
</evidence>
<dbReference type="PANTHER" id="PTHR35807">
    <property type="entry name" value="TRANSCRIPTIONAL REGULATOR REDD-RELATED"/>
    <property type="match status" value="1"/>
</dbReference>
<evidence type="ECO:0000256" key="5">
    <source>
        <dbReference type="PROSITE-ProRule" id="PRU01091"/>
    </source>
</evidence>
<dbReference type="InterPro" id="IPR016032">
    <property type="entry name" value="Sig_transdc_resp-reg_C-effctor"/>
</dbReference>
<reference evidence="8 9" key="1">
    <citation type="submission" date="2018-10" db="EMBL/GenBank/DDBJ databases">
        <title>Isolation from soil.</title>
        <authorList>
            <person name="Hu J."/>
        </authorList>
    </citation>
    <scope>NUCLEOTIDE SEQUENCE [LARGE SCALE GENOMIC DNA]</scope>
    <source>
        <strain evidence="8 9">NEAU-Ht49</strain>
    </source>
</reference>
<dbReference type="SUPFAM" id="SSF48452">
    <property type="entry name" value="TPR-like"/>
    <property type="match status" value="2"/>
</dbReference>
<dbReference type="Pfam" id="PF13191">
    <property type="entry name" value="AAA_16"/>
    <property type="match status" value="1"/>
</dbReference>
<dbReference type="Gene3D" id="1.10.10.10">
    <property type="entry name" value="Winged helix-like DNA-binding domain superfamily/Winged helix DNA-binding domain"/>
    <property type="match status" value="1"/>
</dbReference>
<feature type="compositionally biased region" description="Basic residues" evidence="6">
    <location>
        <begin position="8"/>
        <end position="17"/>
    </location>
</feature>
<organism evidence="8 9">
    <name type="scientific">Actinomadura harenae</name>
    <dbReference type="NCBI Taxonomy" id="2483351"/>
    <lineage>
        <taxon>Bacteria</taxon>
        <taxon>Bacillati</taxon>
        <taxon>Actinomycetota</taxon>
        <taxon>Actinomycetes</taxon>
        <taxon>Streptosporangiales</taxon>
        <taxon>Thermomonosporaceae</taxon>
        <taxon>Actinomadura</taxon>
    </lineage>
</organism>
<evidence type="ECO:0000313" key="8">
    <source>
        <dbReference type="EMBL" id="RMI47106.1"/>
    </source>
</evidence>
<evidence type="ECO:0000256" key="1">
    <source>
        <dbReference type="ARBA" id="ARBA00005820"/>
    </source>
</evidence>
<dbReference type="GO" id="GO:0003677">
    <property type="term" value="F:DNA binding"/>
    <property type="evidence" value="ECO:0007669"/>
    <property type="project" value="UniProtKB-UniRule"/>
</dbReference>
<dbReference type="SMART" id="SM01043">
    <property type="entry name" value="BTAD"/>
    <property type="match status" value="1"/>
</dbReference>
<keyword evidence="9" id="KW-1185">Reference proteome</keyword>
<dbReference type="SMART" id="SM00862">
    <property type="entry name" value="Trans_reg_C"/>
    <property type="match status" value="1"/>
</dbReference>
<evidence type="ECO:0000256" key="4">
    <source>
        <dbReference type="ARBA" id="ARBA00023163"/>
    </source>
</evidence>